<dbReference type="AlphaFoldDB" id="A0AA38INQ1"/>
<organism evidence="2 3">
    <name type="scientific">Zophobas morio</name>
    <dbReference type="NCBI Taxonomy" id="2755281"/>
    <lineage>
        <taxon>Eukaryota</taxon>
        <taxon>Metazoa</taxon>
        <taxon>Ecdysozoa</taxon>
        <taxon>Arthropoda</taxon>
        <taxon>Hexapoda</taxon>
        <taxon>Insecta</taxon>
        <taxon>Pterygota</taxon>
        <taxon>Neoptera</taxon>
        <taxon>Endopterygota</taxon>
        <taxon>Coleoptera</taxon>
        <taxon>Polyphaga</taxon>
        <taxon>Cucujiformia</taxon>
        <taxon>Tenebrionidae</taxon>
        <taxon>Zophobas</taxon>
    </lineage>
</organism>
<sequence length="105" mass="12207">MVKTENLCMNADFEAAPVERKSSTRVGRKESKPKVRANRNPFINFVQEFSRRAGVSGKQLISRAAERWRSMNESEKAPYCELARNAPRRRKKGPQLTRKKRSSRR</sequence>
<comment type="caution">
    <text evidence="2">The sequence shown here is derived from an EMBL/GenBank/DDBJ whole genome shotgun (WGS) entry which is preliminary data.</text>
</comment>
<dbReference type="InterPro" id="IPR036910">
    <property type="entry name" value="HMG_box_dom_sf"/>
</dbReference>
<dbReference type="SUPFAM" id="SSF47095">
    <property type="entry name" value="HMG-box"/>
    <property type="match status" value="1"/>
</dbReference>
<dbReference type="EMBL" id="JALNTZ010000003">
    <property type="protein sequence ID" value="KAJ3657386.1"/>
    <property type="molecule type" value="Genomic_DNA"/>
</dbReference>
<evidence type="ECO:0008006" key="4">
    <source>
        <dbReference type="Google" id="ProtNLM"/>
    </source>
</evidence>
<evidence type="ECO:0000256" key="1">
    <source>
        <dbReference type="SAM" id="MobiDB-lite"/>
    </source>
</evidence>
<feature type="compositionally biased region" description="Basic and acidic residues" evidence="1">
    <location>
        <begin position="68"/>
        <end position="78"/>
    </location>
</feature>
<dbReference type="GO" id="GO:0005634">
    <property type="term" value="C:nucleus"/>
    <property type="evidence" value="ECO:0007669"/>
    <property type="project" value="UniProtKB-ARBA"/>
</dbReference>
<feature type="region of interest" description="Disordered" evidence="1">
    <location>
        <begin position="1"/>
        <end position="38"/>
    </location>
</feature>
<protein>
    <recommendedName>
        <fullName evidence="4">HMG box domain-containing protein</fullName>
    </recommendedName>
</protein>
<dbReference type="InterPro" id="IPR024460">
    <property type="entry name" value="Protamine-like"/>
</dbReference>
<gene>
    <name evidence="2" type="ORF">Zmor_009194</name>
</gene>
<feature type="region of interest" description="Disordered" evidence="1">
    <location>
        <begin position="68"/>
        <end position="105"/>
    </location>
</feature>
<reference evidence="2" key="1">
    <citation type="journal article" date="2023" name="G3 (Bethesda)">
        <title>Whole genome assemblies of Zophobas morio and Tenebrio molitor.</title>
        <authorList>
            <person name="Kaur S."/>
            <person name="Stinson S.A."/>
            <person name="diCenzo G.C."/>
        </authorList>
    </citation>
    <scope>NUCLEOTIDE SEQUENCE</scope>
    <source>
        <strain evidence="2">QUZm001</strain>
    </source>
</reference>
<evidence type="ECO:0000313" key="2">
    <source>
        <dbReference type="EMBL" id="KAJ3657386.1"/>
    </source>
</evidence>
<dbReference type="Pfam" id="PF06382">
    <property type="entry name" value="Protamine_like"/>
    <property type="match status" value="1"/>
</dbReference>
<dbReference type="Gene3D" id="1.10.30.10">
    <property type="entry name" value="High mobility group box domain"/>
    <property type="match status" value="1"/>
</dbReference>
<accession>A0AA38INQ1</accession>
<keyword evidence="3" id="KW-1185">Reference proteome</keyword>
<feature type="compositionally biased region" description="Basic and acidic residues" evidence="1">
    <location>
        <begin position="17"/>
        <end position="33"/>
    </location>
</feature>
<name>A0AA38INQ1_9CUCU</name>
<dbReference type="Proteomes" id="UP001168821">
    <property type="component" value="Unassembled WGS sequence"/>
</dbReference>
<evidence type="ECO:0000313" key="3">
    <source>
        <dbReference type="Proteomes" id="UP001168821"/>
    </source>
</evidence>
<proteinExistence type="predicted"/>
<dbReference type="GO" id="GO:0035092">
    <property type="term" value="P:sperm DNA condensation"/>
    <property type="evidence" value="ECO:0007669"/>
    <property type="project" value="InterPro"/>
</dbReference>
<feature type="compositionally biased region" description="Basic residues" evidence="1">
    <location>
        <begin position="86"/>
        <end position="105"/>
    </location>
</feature>